<keyword evidence="3" id="KW-1185">Reference proteome</keyword>
<evidence type="ECO:0000313" key="2">
    <source>
        <dbReference type="EMBL" id="CAI0392211.1"/>
    </source>
</evidence>
<evidence type="ECO:0000256" key="1">
    <source>
        <dbReference type="SAM" id="MobiDB-lite"/>
    </source>
</evidence>
<accession>A0AAV0I3W0</accession>
<dbReference type="EMBL" id="CAMGYJ010000003">
    <property type="protein sequence ID" value="CAI0392211.1"/>
    <property type="molecule type" value="Genomic_DNA"/>
</dbReference>
<sequence length="34" mass="3915">MFWNRNQGNSPRPSSTSMGWDGGLGLRHDFFIVF</sequence>
<feature type="region of interest" description="Disordered" evidence="1">
    <location>
        <begin position="1"/>
        <end position="24"/>
    </location>
</feature>
<name>A0AAV0I3W0_9ROSI</name>
<feature type="compositionally biased region" description="Polar residues" evidence="1">
    <location>
        <begin position="1"/>
        <end position="18"/>
    </location>
</feature>
<organism evidence="2 3">
    <name type="scientific">Linum tenue</name>
    <dbReference type="NCBI Taxonomy" id="586396"/>
    <lineage>
        <taxon>Eukaryota</taxon>
        <taxon>Viridiplantae</taxon>
        <taxon>Streptophyta</taxon>
        <taxon>Embryophyta</taxon>
        <taxon>Tracheophyta</taxon>
        <taxon>Spermatophyta</taxon>
        <taxon>Magnoliopsida</taxon>
        <taxon>eudicotyledons</taxon>
        <taxon>Gunneridae</taxon>
        <taxon>Pentapetalae</taxon>
        <taxon>rosids</taxon>
        <taxon>fabids</taxon>
        <taxon>Malpighiales</taxon>
        <taxon>Linaceae</taxon>
        <taxon>Linum</taxon>
    </lineage>
</organism>
<comment type="caution">
    <text evidence="2">The sequence shown here is derived from an EMBL/GenBank/DDBJ whole genome shotgun (WGS) entry which is preliminary data.</text>
</comment>
<protein>
    <submittedName>
        <fullName evidence="2">Uncharacterized protein</fullName>
    </submittedName>
</protein>
<evidence type="ECO:0000313" key="3">
    <source>
        <dbReference type="Proteomes" id="UP001154282"/>
    </source>
</evidence>
<gene>
    <name evidence="2" type="ORF">LITE_LOCUS7453</name>
</gene>
<dbReference type="Proteomes" id="UP001154282">
    <property type="component" value="Unassembled WGS sequence"/>
</dbReference>
<dbReference type="AlphaFoldDB" id="A0AAV0I3W0"/>
<proteinExistence type="predicted"/>
<reference evidence="2" key="1">
    <citation type="submission" date="2022-08" db="EMBL/GenBank/DDBJ databases">
        <authorList>
            <person name="Gutierrez-Valencia J."/>
        </authorList>
    </citation>
    <scope>NUCLEOTIDE SEQUENCE</scope>
</reference>